<dbReference type="AlphaFoldDB" id="A0AAV4NNH4"/>
<dbReference type="EMBL" id="BPLR01021067">
    <property type="protein sequence ID" value="GIX85476.1"/>
    <property type="molecule type" value="Genomic_DNA"/>
</dbReference>
<sequence>MASGYLNLNGAQLTELETLNSCWKKYIDTFHILNSKLNEAELLSSYKNCDTDCHIFEDEVTYALLKDLKELKADGESLKKCLKSTETWKSIQRDLRDLESKMFAHIRPLSVSRRLVHLYLITQNSCITAEELRGRKQGPPTMTLKRFFLVPKDMSPLIACEPDTPTFGRVWK</sequence>
<name>A0AAV4NNH4_CAEEX</name>
<comment type="caution">
    <text evidence="1">The sequence shown here is derived from an EMBL/GenBank/DDBJ whole genome shotgun (WGS) entry which is preliminary data.</text>
</comment>
<evidence type="ECO:0000313" key="1">
    <source>
        <dbReference type="EMBL" id="GIX85476.1"/>
    </source>
</evidence>
<keyword evidence="2" id="KW-1185">Reference proteome</keyword>
<gene>
    <name evidence="1" type="primary">AVEN_78071_1</name>
    <name evidence="1" type="ORF">CEXT_589141</name>
</gene>
<reference evidence="1 2" key="1">
    <citation type="submission" date="2021-06" db="EMBL/GenBank/DDBJ databases">
        <title>Caerostris extrusa draft genome.</title>
        <authorList>
            <person name="Kono N."/>
            <person name="Arakawa K."/>
        </authorList>
    </citation>
    <scope>NUCLEOTIDE SEQUENCE [LARGE SCALE GENOMIC DNA]</scope>
</reference>
<protein>
    <submittedName>
        <fullName evidence="1">KASH domain-containing protein</fullName>
    </submittedName>
</protein>
<evidence type="ECO:0000313" key="2">
    <source>
        <dbReference type="Proteomes" id="UP001054945"/>
    </source>
</evidence>
<accession>A0AAV4NNH4</accession>
<organism evidence="1 2">
    <name type="scientific">Caerostris extrusa</name>
    <name type="common">Bark spider</name>
    <name type="synonym">Caerostris bankana</name>
    <dbReference type="NCBI Taxonomy" id="172846"/>
    <lineage>
        <taxon>Eukaryota</taxon>
        <taxon>Metazoa</taxon>
        <taxon>Ecdysozoa</taxon>
        <taxon>Arthropoda</taxon>
        <taxon>Chelicerata</taxon>
        <taxon>Arachnida</taxon>
        <taxon>Araneae</taxon>
        <taxon>Araneomorphae</taxon>
        <taxon>Entelegynae</taxon>
        <taxon>Araneoidea</taxon>
        <taxon>Araneidae</taxon>
        <taxon>Caerostris</taxon>
    </lineage>
</organism>
<dbReference type="Proteomes" id="UP001054945">
    <property type="component" value="Unassembled WGS sequence"/>
</dbReference>
<proteinExistence type="predicted"/>